<dbReference type="Proteomes" id="UP000776700">
    <property type="component" value="Unassembled WGS sequence"/>
</dbReference>
<feature type="compositionally biased region" description="Polar residues" evidence="1">
    <location>
        <begin position="49"/>
        <end position="58"/>
    </location>
</feature>
<evidence type="ECO:0000256" key="1">
    <source>
        <dbReference type="SAM" id="MobiDB-lite"/>
    </source>
</evidence>
<proteinExistence type="predicted"/>
<gene>
    <name evidence="2" type="ORF">K8V90_01160</name>
</gene>
<feature type="compositionally biased region" description="Basic and acidic residues" evidence="1">
    <location>
        <begin position="59"/>
        <end position="68"/>
    </location>
</feature>
<protein>
    <submittedName>
        <fullName evidence="2">Uncharacterized protein</fullName>
    </submittedName>
</protein>
<sequence>KRISAAKDAMAYGGSRLEFLASSGYTPLQSLSVLKMESMLGLDELMIPQASSHTQSSKDVGRPSKEDGGTGNEDTVTPEAQN</sequence>
<comment type="caution">
    <text evidence="2">The sequence shown here is derived from an EMBL/GenBank/DDBJ whole genome shotgun (WGS) entry which is preliminary data.</text>
</comment>
<evidence type="ECO:0000313" key="2">
    <source>
        <dbReference type="EMBL" id="HJG95693.1"/>
    </source>
</evidence>
<accession>A0A921SYK2</accession>
<feature type="compositionally biased region" description="Polar residues" evidence="1">
    <location>
        <begin position="72"/>
        <end position="82"/>
    </location>
</feature>
<evidence type="ECO:0000313" key="3">
    <source>
        <dbReference type="Proteomes" id="UP000776700"/>
    </source>
</evidence>
<feature type="region of interest" description="Disordered" evidence="1">
    <location>
        <begin position="47"/>
        <end position="82"/>
    </location>
</feature>
<reference evidence="2" key="1">
    <citation type="journal article" date="2021" name="PeerJ">
        <title>Extensive microbial diversity within the chicken gut microbiome revealed by metagenomics and culture.</title>
        <authorList>
            <person name="Gilroy R."/>
            <person name="Ravi A."/>
            <person name="Getino M."/>
            <person name="Pursley I."/>
            <person name="Horton D.L."/>
            <person name="Alikhan N.F."/>
            <person name="Baker D."/>
            <person name="Gharbi K."/>
            <person name="Hall N."/>
            <person name="Watson M."/>
            <person name="Adriaenssens E.M."/>
            <person name="Foster-Nyarko E."/>
            <person name="Jarju S."/>
            <person name="Secka A."/>
            <person name="Antonio M."/>
            <person name="Oren A."/>
            <person name="Chaudhuri R.R."/>
            <person name="La Ragione R."/>
            <person name="Hildebrand F."/>
            <person name="Pallen M.J."/>
        </authorList>
    </citation>
    <scope>NUCLEOTIDE SEQUENCE</scope>
    <source>
        <strain evidence="2">1277</strain>
    </source>
</reference>
<dbReference type="EMBL" id="DYUB01000043">
    <property type="protein sequence ID" value="HJG95693.1"/>
    <property type="molecule type" value="Genomic_DNA"/>
</dbReference>
<feature type="non-terminal residue" evidence="2">
    <location>
        <position position="1"/>
    </location>
</feature>
<reference evidence="2" key="2">
    <citation type="submission" date="2021-09" db="EMBL/GenBank/DDBJ databases">
        <authorList>
            <person name="Gilroy R."/>
        </authorList>
    </citation>
    <scope>NUCLEOTIDE SEQUENCE</scope>
    <source>
        <strain evidence="2">1277</strain>
    </source>
</reference>
<name>A0A921SYK2_9FIRM</name>
<organism evidence="2 3">
    <name type="scientific">Romboutsia timonensis</name>
    <dbReference type="NCBI Taxonomy" id="1776391"/>
    <lineage>
        <taxon>Bacteria</taxon>
        <taxon>Bacillati</taxon>
        <taxon>Bacillota</taxon>
        <taxon>Clostridia</taxon>
        <taxon>Peptostreptococcales</taxon>
        <taxon>Peptostreptococcaceae</taxon>
        <taxon>Romboutsia</taxon>
    </lineage>
</organism>
<dbReference type="AlphaFoldDB" id="A0A921SYK2"/>